<dbReference type="SUPFAM" id="SSF56801">
    <property type="entry name" value="Acetyl-CoA synthetase-like"/>
    <property type="match status" value="1"/>
</dbReference>
<comment type="caution">
    <text evidence="2">The sequence shown here is derived from an EMBL/GenBank/DDBJ whole genome shotgun (WGS) entry which is preliminary data.</text>
</comment>
<evidence type="ECO:0000313" key="3">
    <source>
        <dbReference type="Proteomes" id="UP000757232"/>
    </source>
</evidence>
<dbReference type="Gene3D" id="3.40.50.12780">
    <property type="entry name" value="N-terminal domain of ligase-like"/>
    <property type="match status" value="1"/>
</dbReference>
<dbReference type="GO" id="GO:0016020">
    <property type="term" value="C:membrane"/>
    <property type="evidence" value="ECO:0007669"/>
    <property type="project" value="TreeGrafter"/>
</dbReference>
<evidence type="ECO:0000313" key="2">
    <source>
        <dbReference type="EMBL" id="OCB84357.1"/>
    </source>
</evidence>
<dbReference type="Pfam" id="PF00501">
    <property type="entry name" value="AMP-binding"/>
    <property type="match status" value="1"/>
</dbReference>
<name>A0A9Q5HQX2_SANBA</name>
<dbReference type="AlphaFoldDB" id="A0A9Q5HQX2"/>
<dbReference type="InterPro" id="IPR042099">
    <property type="entry name" value="ANL_N_sf"/>
</dbReference>
<dbReference type="GO" id="GO:0004467">
    <property type="term" value="F:long-chain fatty acid-CoA ligase activity"/>
    <property type="evidence" value="ECO:0007669"/>
    <property type="project" value="TreeGrafter"/>
</dbReference>
<reference evidence="2" key="1">
    <citation type="submission" date="2016-06" db="EMBL/GenBank/DDBJ databases">
        <title>Draft Genome sequence of the fungus Inonotus baumii.</title>
        <authorList>
            <person name="Zhu H."/>
            <person name="Lin W."/>
        </authorList>
    </citation>
    <scope>NUCLEOTIDE SEQUENCE</scope>
    <source>
        <strain evidence="2">821</strain>
    </source>
</reference>
<dbReference type="InterPro" id="IPR000873">
    <property type="entry name" value="AMP-dep_synth/lig_dom"/>
</dbReference>
<feature type="domain" description="AMP-dependent synthetase/ligase" evidence="1">
    <location>
        <begin position="110"/>
        <end position="399"/>
    </location>
</feature>
<evidence type="ECO:0000259" key="1">
    <source>
        <dbReference type="Pfam" id="PF00501"/>
    </source>
</evidence>
<dbReference type="EMBL" id="LNZH02000216">
    <property type="protein sequence ID" value="OCB84357.1"/>
    <property type="molecule type" value="Genomic_DNA"/>
</dbReference>
<gene>
    <name evidence="2" type="ORF">A7U60_g9037</name>
</gene>
<accession>A0A9Q5HQX2</accession>
<sequence length="439" mass="47430">MFFCFSTMGLAHVQIDFLIADLALASQSIPSFTISSLTLLSSVFDAHPPSAIILHVNFLEHVLEQIAENAEFAHHTLILVGEGDLPDFVGKLKVRILWLTDLERKGTREDAVQEPPIQPQDIFSVSFYPGPNNELKATRLTHQNLTAGVAATRALFPLTGAISSSDSIVSSHSLSTSFGRAIAYTALYENAHFSTIDTTNFFSREGTSTKEAEAVKQLCATVPAPTVTFLTPSQLNSIVSSILSLARNSPFFSVAWRHKLSHLRQGFLSKDSLWDNSFLAGPRNTVLKGWADSLRSVIISGGKLPISKDSLTPARLALSVPIVNAHEHPLVVGPVFFSHPLDFQEFPENSAGNPEFAGIAHVGPPSINIEVKIVGVDDAAVEKGADPIGEVVVRGPSVTLPLDDDDKETAPGDWVSLGERGLAQTNGTFKVIPARKYHI</sequence>
<dbReference type="PANTHER" id="PTHR43272">
    <property type="entry name" value="LONG-CHAIN-FATTY-ACID--COA LIGASE"/>
    <property type="match status" value="1"/>
</dbReference>
<proteinExistence type="predicted"/>
<dbReference type="OrthoDB" id="1700726at2759"/>
<protein>
    <recommendedName>
        <fullName evidence="1">AMP-dependent synthetase/ligase domain-containing protein</fullName>
    </recommendedName>
</protein>
<dbReference type="GO" id="GO:0005783">
    <property type="term" value="C:endoplasmic reticulum"/>
    <property type="evidence" value="ECO:0007669"/>
    <property type="project" value="TreeGrafter"/>
</dbReference>
<dbReference type="PANTHER" id="PTHR43272:SF11">
    <property type="entry name" value="AMP-DEPENDENT SYNTHETASE_LIGASE DOMAIN-CONTAINING PROTEIN"/>
    <property type="match status" value="1"/>
</dbReference>
<keyword evidence="3" id="KW-1185">Reference proteome</keyword>
<dbReference type="Proteomes" id="UP000757232">
    <property type="component" value="Unassembled WGS sequence"/>
</dbReference>
<organism evidence="2 3">
    <name type="scientific">Sanghuangporus baumii</name>
    <name type="common">Phellinus baumii</name>
    <dbReference type="NCBI Taxonomy" id="108892"/>
    <lineage>
        <taxon>Eukaryota</taxon>
        <taxon>Fungi</taxon>
        <taxon>Dikarya</taxon>
        <taxon>Basidiomycota</taxon>
        <taxon>Agaricomycotina</taxon>
        <taxon>Agaricomycetes</taxon>
        <taxon>Hymenochaetales</taxon>
        <taxon>Hymenochaetaceae</taxon>
        <taxon>Sanghuangporus</taxon>
    </lineage>
</organism>